<keyword evidence="1" id="KW-0175">Coiled coil</keyword>
<dbReference type="SMART" id="SM00186">
    <property type="entry name" value="FBG"/>
    <property type="match status" value="1"/>
</dbReference>
<evidence type="ECO:0000313" key="4">
    <source>
        <dbReference type="Proteomes" id="UP000075884"/>
    </source>
</evidence>
<keyword evidence="4" id="KW-1185">Reference proteome</keyword>
<dbReference type="PANTHER" id="PTHR19143:SF327">
    <property type="entry name" value="FI21813P1-RELATED"/>
    <property type="match status" value="1"/>
</dbReference>
<evidence type="ECO:0000313" key="3">
    <source>
        <dbReference type="EnsemblMetazoa" id="ADIR000352-PA"/>
    </source>
</evidence>
<evidence type="ECO:0000256" key="1">
    <source>
        <dbReference type="SAM" id="Coils"/>
    </source>
</evidence>
<reference evidence="3" key="2">
    <citation type="submission" date="2020-05" db="UniProtKB">
        <authorList>
            <consortium name="EnsemblMetazoa"/>
        </authorList>
    </citation>
    <scope>IDENTIFICATION</scope>
    <source>
        <strain evidence="3">WRAIR2</strain>
    </source>
</reference>
<dbReference type="AlphaFoldDB" id="A0A182MY97"/>
<dbReference type="CDD" id="cd00087">
    <property type="entry name" value="FReD"/>
    <property type="match status" value="1"/>
</dbReference>
<dbReference type="EnsemblMetazoa" id="ADIR000352-RA">
    <property type="protein sequence ID" value="ADIR000352-PA"/>
    <property type="gene ID" value="ADIR000352"/>
</dbReference>
<name>A0A182MY97_9DIPT</name>
<dbReference type="InterPro" id="IPR014716">
    <property type="entry name" value="Fibrinogen_a/b/g_C_1"/>
</dbReference>
<dbReference type="Proteomes" id="UP000075884">
    <property type="component" value="Unassembled WGS sequence"/>
</dbReference>
<feature type="domain" description="Fibrinogen C-terminal" evidence="2">
    <location>
        <begin position="63"/>
        <end position="286"/>
    </location>
</feature>
<sequence>MKTAPETNTNKLEDHQQNAQSAACNLEILDKRLKEAEVNNTSAFTALQTYITQLSHQVAIATDHLSQAGINQSKHLEQRMEELTSAAGVYTEIYDVSDLAFRVYRDGRQHHGYGGNWTVFQRRMDGSVDFNRSWSDYKYGFGDLHGEHWLGLQKLLRILSSERHELLIELEDFGGNIVYARYDDFQLESEGKWYKIKSLGSYSGTAGDSMENYVGRAFVTYGRRDVNKCAIQFQGGGWFDKCYSMHLNGPYKTKGEQTTQEGIHWGTYRGFYYSLKATKMMVRPYRSNA</sequence>
<organism evidence="3 4">
    <name type="scientific">Anopheles dirus</name>
    <dbReference type="NCBI Taxonomy" id="7168"/>
    <lineage>
        <taxon>Eukaryota</taxon>
        <taxon>Metazoa</taxon>
        <taxon>Ecdysozoa</taxon>
        <taxon>Arthropoda</taxon>
        <taxon>Hexapoda</taxon>
        <taxon>Insecta</taxon>
        <taxon>Pterygota</taxon>
        <taxon>Neoptera</taxon>
        <taxon>Endopterygota</taxon>
        <taxon>Diptera</taxon>
        <taxon>Nematocera</taxon>
        <taxon>Culicoidea</taxon>
        <taxon>Culicidae</taxon>
        <taxon>Anophelinae</taxon>
        <taxon>Anopheles</taxon>
    </lineage>
</organism>
<dbReference type="InterPro" id="IPR002181">
    <property type="entry name" value="Fibrinogen_a/b/g_C_dom"/>
</dbReference>
<dbReference type="InterPro" id="IPR050373">
    <property type="entry name" value="Fibrinogen_C-term_domain"/>
</dbReference>
<dbReference type="PROSITE" id="PS51406">
    <property type="entry name" value="FIBRINOGEN_C_2"/>
    <property type="match status" value="1"/>
</dbReference>
<feature type="coiled-coil region" evidence="1">
    <location>
        <begin position="12"/>
        <end position="39"/>
    </location>
</feature>
<dbReference type="Pfam" id="PF00147">
    <property type="entry name" value="Fibrinogen_C"/>
    <property type="match status" value="1"/>
</dbReference>
<dbReference type="STRING" id="7168.A0A182MY97"/>
<dbReference type="InterPro" id="IPR036056">
    <property type="entry name" value="Fibrinogen-like_C"/>
</dbReference>
<proteinExistence type="predicted"/>
<evidence type="ECO:0000259" key="2">
    <source>
        <dbReference type="PROSITE" id="PS51406"/>
    </source>
</evidence>
<dbReference type="VEuPathDB" id="VectorBase:ADIR000352"/>
<dbReference type="SUPFAM" id="SSF56496">
    <property type="entry name" value="Fibrinogen C-terminal domain-like"/>
    <property type="match status" value="1"/>
</dbReference>
<dbReference type="GO" id="GO:0005615">
    <property type="term" value="C:extracellular space"/>
    <property type="evidence" value="ECO:0007669"/>
    <property type="project" value="TreeGrafter"/>
</dbReference>
<dbReference type="Gene3D" id="3.90.215.10">
    <property type="entry name" value="Gamma Fibrinogen, chain A, domain 1"/>
    <property type="match status" value="1"/>
</dbReference>
<accession>A0A182MY97</accession>
<reference evidence="4" key="1">
    <citation type="submission" date="2013-03" db="EMBL/GenBank/DDBJ databases">
        <title>The Genome Sequence of Anopheles dirus WRAIR2.</title>
        <authorList>
            <consortium name="The Broad Institute Genomics Platform"/>
            <person name="Neafsey D.E."/>
            <person name="Walton C."/>
            <person name="Walker B."/>
            <person name="Young S.K."/>
            <person name="Zeng Q."/>
            <person name="Gargeya S."/>
            <person name="Fitzgerald M."/>
            <person name="Haas B."/>
            <person name="Abouelleil A."/>
            <person name="Allen A.W."/>
            <person name="Alvarado L."/>
            <person name="Arachchi H.M."/>
            <person name="Berlin A.M."/>
            <person name="Chapman S.B."/>
            <person name="Gainer-Dewar J."/>
            <person name="Goldberg J."/>
            <person name="Griggs A."/>
            <person name="Gujja S."/>
            <person name="Hansen M."/>
            <person name="Howarth C."/>
            <person name="Imamovic A."/>
            <person name="Ireland A."/>
            <person name="Larimer J."/>
            <person name="McCowan C."/>
            <person name="Murphy C."/>
            <person name="Pearson M."/>
            <person name="Poon T.W."/>
            <person name="Priest M."/>
            <person name="Roberts A."/>
            <person name="Saif S."/>
            <person name="Shea T."/>
            <person name="Sisk P."/>
            <person name="Sykes S."/>
            <person name="Wortman J."/>
            <person name="Nusbaum C."/>
            <person name="Birren B."/>
        </authorList>
    </citation>
    <scope>NUCLEOTIDE SEQUENCE [LARGE SCALE GENOMIC DNA]</scope>
    <source>
        <strain evidence="4">WRAIR2</strain>
    </source>
</reference>
<protein>
    <submittedName>
        <fullName evidence="3">Fibrinogen C-terminal domain-containing protein</fullName>
    </submittedName>
</protein>
<dbReference type="PANTHER" id="PTHR19143">
    <property type="entry name" value="FIBRINOGEN/TENASCIN/ANGIOPOEITIN"/>
    <property type="match status" value="1"/>
</dbReference>